<evidence type="ECO:0000256" key="3">
    <source>
        <dbReference type="ARBA" id="ARBA00025724"/>
    </source>
</evidence>
<feature type="region of interest" description="Disordered" evidence="4">
    <location>
        <begin position="1"/>
        <end position="22"/>
    </location>
</feature>
<comment type="caution">
    <text evidence="6">The sequence shown here is derived from an EMBL/GenBank/DDBJ whole genome shotgun (WGS) entry which is preliminary data.</text>
</comment>
<protein>
    <submittedName>
        <fullName evidence="6">HRDC-like protein</fullName>
    </submittedName>
</protein>
<dbReference type="Gene3D" id="1.20.1250.40">
    <property type="match status" value="1"/>
</dbReference>
<feature type="domain" description="RNA polymerase Rpb4/RPC9 core" evidence="5">
    <location>
        <begin position="40"/>
        <end position="160"/>
    </location>
</feature>
<dbReference type="RefSeq" id="XP_021874584.1">
    <property type="nucleotide sequence ID" value="XM_022012339.1"/>
</dbReference>
<accession>A0A1Y1UUN0</accession>
<evidence type="ECO:0000313" key="6">
    <source>
        <dbReference type="EMBL" id="ORX40905.1"/>
    </source>
</evidence>
<keyword evidence="2" id="KW-0539">Nucleus</keyword>
<dbReference type="Proteomes" id="UP000193218">
    <property type="component" value="Unassembled WGS sequence"/>
</dbReference>
<dbReference type="InterPro" id="IPR006590">
    <property type="entry name" value="RNA_pol_Rpb4/RPC9_core"/>
</dbReference>
<dbReference type="InterPro" id="IPR005574">
    <property type="entry name" value="Rpb4/RPC9"/>
</dbReference>
<dbReference type="STRING" id="4999.A0A1Y1UUN0"/>
<dbReference type="EMBL" id="NBSH01000001">
    <property type="protein sequence ID" value="ORX40905.1"/>
    <property type="molecule type" value="Genomic_DNA"/>
</dbReference>
<dbReference type="GO" id="GO:0000166">
    <property type="term" value="F:nucleotide binding"/>
    <property type="evidence" value="ECO:0007669"/>
    <property type="project" value="InterPro"/>
</dbReference>
<proteinExistence type="inferred from homology"/>
<dbReference type="InterPro" id="IPR045222">
    <property type="entry name" value="Rpb4-like"/>
</dbReference>
<evidence type="ECO:0000313" key="7">
    <source>
        <dbReference type="Proteomes" id="UP000193218"/>
    </source>
</evidence>
<comment type="similarity">
    <text evidence="3">Belongs to the eukaryotic RPB4 RNA polymerase subunit family.</text>
</comment>
<comment type="subcellular location">
    <subcellularLocation>
        <location evidence="1">Nucleus</location>
    </subcellularLocation>
</comment>
<gene>
    <name evidence="6" type="ORF">BD324DRAFT_27104</name>
</gene>
<dbReference type="FunCoup" id="A0A1Y1UUN0">
    <property type="interactions" value="558"/>
</dbReference>
<sequence length="163" mass="17851">MNGTARTANGVGGPMHQYGGPSKRTKAVAVEEDATKLQFGDFADGEALTPMDVKTVLEAVRSAPGAPPAPDNKVYKAASEYINQFSNASTEMVESMRTALSARPGFLNKFEIAQIMYLRPSTLIEAVTLIPSLERYHNGDEDQRILEQLLEDIKLMARYNSRA</sequence>
<keyword evidence="7" id="KW-1185">Reference proteome</keyword>
<dbReference type="InParanoid" id="A0A1Y1UUN0"/>
<dbReference type="PANTHER" id="PTHR21297">
    <property type="entry name" value="DNA-DIRECTED RNA POLYMERASE II"/>
    <property type="match status" value="1"/>
</dbReference>
<dbReference type="OrthoDB" id="2186918at2759"/>
<name>A0A1Y1UUN0_9TREE</name>
<dbReference type="GO" id="GO:0030880">
    <property type="term" value="C:RNA polymerase complex"/>
    <property type="evidence" value="ECO:0007669"/>
    <property type="project" value="InterPro"/>
</dbReference>
<reference evidence="6 7" key="1">
    <citation type="submission" date="2017-03" db="EMBL/GenBank/DDBJ databases">
        <title>Widespread Adenine N6-methylation of Active Genes in Fungi.</title>
        <authorList>
            <consortium name="DOE Joint Genome Institute"/>
            <person name="Mondo S.J."/>
            <person name="Dannebaum R.O."/>
            <person name="Kuo R.C."/>
            <person name="Louie K.B."/>
            <person name="Bewick A.J."/>
            <person name="Labutti K."/>
            <person name="Haridas S."/>
            <person name="Kuo A."/>
            <person name="Salamov A."/>
            <person name="Ahrendt S.R."/>
            <person name="Lau R."/>
            <person name="Bowen B.P."/>
            <person name="Lipzen A."/>
            <person name="Sullivan W."/>
            <person name="Andreopoulos W.B."/>
            <person name="Clum A."/>
            <person name="Lindquist E."/>
            <person name="Daum C."/>
            <person name="Northen T.R."/>
            <person name="Ramamoorthy G."/>
            <person name="Schmitz R.J."/>
            <person name="Gryganskyi A."/>
            <person name="Culley D."/>
            <person name="Magnuson J."/>
            <person name="James T.Y."/>
            <person name="O'Malley M.A."/>
            <person name="Stajich J.E."/>
            <person name="Spatafora J.W."/>
            <person name="Visel A."/>
            <person name="Grigoriev I.V."/>
        </authorList>
    </citation>
    <scope>NUCLEOTIDE SEQUENCE [LARGE SCALE GENOMIC DNA]</scope>
    <source>
        <strain evidence="6 7">NRRL Y-17943</strain>
    </source>
</reference>
<evidence type="ECO:0000256" key="2">
    <source>
        <dbReference type="ARBA" id="ARBA00023242"/>
    </source>
</evidence>
<dbReference type="GeneID" id="33554147"/>
<dbReference type="AlphaFoldDB" id="A0A1Y1UUN0"/>
<dbReference type="SMART" id="SM00657">
    <property type="entry name" value="RPOL4c"/>
    <property type="match status" value="1"/>
</dbReference>
<evidence type="ECO:0000259" key="5">
    <source>
        <dbReference type="SMART" id="SM00657"/>
    </source>
</evidence>
<evidence type="ECO:0000256" key="4">
    <source>
        <dbReference type="SAM" id="MobiDB-lite"/>
    </source>
</evidence>
<organism evidence="6 7">
    <name type="scientific">Kockovaella imperatae</name>
    <dbReference type="NCBI Taxonomy" id="4999"/>
    <lineage>
        <taxon>Eukaryota</taxon>
        <taxon>Fungi</taxon>
        <taxon>Dikarya</taxon>
        <taxon>Basidiomycota</taxon>
        <taxon>Agaricomycotina</taxon>
        <taxon>Tremellomycetes</taxon>
        <taxon>Tremellales</taxon>
        <taxon>Cuniculitremaceae</taxon>
        <taxon>Kockovaella</taxon>
    </lineage>
</organism>
<dbReference type="GO" id="GO:0006352">
    <property type="term" value="P:DNA-templated transcription initiation"/>
    <property type="evidence" value="ECO:0007669"/>
    <property type="project" value="InterPro"/>
</dbReference>
<dbReference type="Pfam" id="PF03874">
    <property type="entry name" value="RNA_pol_Rpb4"/>
    <property type="match status" value="1"/>
</dbReference>
<dbReference type="InterPro" id="IPR038324">
    <property type="entry name" value="Rpb4/RPC9_sf"/>
</dbReference>
<evidence type="ECO:0000256" key="1">
    <source>
        <dbReference type="ARBA" id="ARBA00004123"/>
    </source>
</evidence>
<dbReference type="InterPro" id="IPR010997">
    <property type="entry name" value="HRDC-like_sf"/>
</dbReference>
<dbReference type="SUPFAM" id="SSF47819">
    <property type="entry name" value="HRDC-like"/>
    <property type="match status" value="1"/>
</dbReference>
<dbReference type="GO" id="GO:0005634">
    <property type="term" value="C:nucleus"/>
    <property type="evidence" value="ECO:0007669"/>
    <property type="project" value="UniProtKB-SubCell"/>
</dbReference>